<evidence type="ECO:0000313" key="3">
    <source>
        <dbReference type="EMBL" id="CAF1436324.1"/>
    </source>
</evidence>
<dbReference type="Proteomes" id="UP000663832">
    <property type="component" value="Unassembled WGS sequence"/>
</dbReference>
<keyword evidence="8" id="KW-1185">Reference proteome</keyword>
<evidence type="ECO:0000256" key="1">
    <source>
        <dbReference type="SAM" id="Phobius"/>
    </source>
</evidence>
<evidence type="ECO:0000313" key="7">
    <source>
        <dbReference type="EMBL" id="CAF3628295.1"/>
    </source>
</evidence>
<name>A0A814HEN7_9BILA</name>
<evidence type="ECO:0000313" key="2">
    <source>
        <dbReference type="EMBL" id="CAF1009090.1"/>
    </source>
</evidence>
<keyword evidence="1" id="KW-0812">Transmembrane</keyword>
<evidence type="ECO:0000313" key="9">
    <source>
        <dbReference type="Proteomes" id="UP000663877"/>
    </source>
</evidence>
<dbReference type="EMBL" id="CAJOAY010000318">
    <property type="protein sequence ID" value="CAF3628295.1"/>
    <property type="molecule type" value="Genomic_DNA"/>
</dbReference>
<gene>
    <name evidence="2" type="ORF">BJG266_LOCUS16363</name>
    <name evidence="3" type="ORF">JYZ213_LOCUS39866</name>
    <name evidence="7" type="ORF">OKA104_LOCUS7990</name>
    <name evidence="6" type="ORF">OXD698_LOCUS2809</name>
    <name evidence="4" type="ORF">QVE165_LOCUS46504</name>
    <name evidence="5" type="ORF">QVE165_LOCUS48532</name>
</gene>
<dbReference type="Proteomes" id="UP000663845">
    <property type="component" value="Unassembled WGS sequence"/>
</dbReference>
<evidence type="ECO:0000313" key="6">
    <source>
        <dbReference type="EMBL" id="CAF3528484.1"/>
    </source>
</evidence>
<proteinExistence type="predicted"/>
<evidence type="ECO:0000313" key="4">
    <source>
        <dbReference type="EMBL" id="CAF1543414.1"/>
    </source>
</evidence>
<dbReference type="EMBL" id="CAJNOM010000693">
    <property type="protein sequence ID" value="CAF1543414.1"/>
    <property type="molecule type" value="Genomic_DNA"/>
</dbReference>
<dbReference type="AlphaFoldDB" id="A0A814HEN7"/>
<dbReference type="EMBL" id="CAJNOM010000823">
    <property type="protein sequence ID" value="CAF1568102.1"/>
    <property type="molecule type" value="Genomic_DNA"/>
</dbReference>
<sequence length="69" mass="7608">MNNSSLFLIFGSLVVFSLAGIIFIILLTTNNSSIKTQSLDIGEDLQRINTKDPAAPRFSDKFIIDTSFP</sequence>
<accession>A0A814HEN7</accession>
<reference evidence="2" key="1">
    <citation type="submission" date="2021-02" db="EMBL/GenBank/DDBJ databases">
        <authorList>
            <person name="Nowell W R."/>
        </authorList>
    </citation>
    <scope>NUCLEOTIDE SEQUENCE</scope>
</reference>
<evidence type="ECO:0000313" key="8">
    <source>
        <dbReference type="Proteomes" id="UP000663832"/>
    </source>
</evidence>
<dbReference type="EMBL" id="CAJNOG010001363">
    <property type="protein sequence ID" value="CAF1436324.1"/>
    <property type="molecule type" value="Genomic_DNA"/>
</dbReference>
<dbReference type="OrthoDB" id="10077648at2759"/>
<dbReference type="Proteomes" id="UP000663877">
    <property type="component" value="Unassembled WGS sequence"/>
</dbReference>
<dbReference type="EMBL" id="CAJOAZ010000095">
    <property type="protein sequence ID" value="CAF3528484.1"/>
    <property type="molecule type" value="Genomic_DNA"/>
</dbReference>
<comment type="caution">
    <text evidence="2">The sequence shown here is derived from an EMBL/GenBank/DDBJ whole genome shotgun (WGS) entry which is preliminary data.</text>
</comment>
<evidence type="ECO:0000313" key="5">
    <source>
        <dbReference type="EMBL" id="CAF1568102.1"/>
    </source>
</evidence>
<feature type="transmembrane region" description="Helical" evidence="1">
    <location>
        <begin position="6"/>
        <end position="27"/>
    </location>
</feature>
<protein>
    <submittedName>
        <fullName evidence="2">Uncharacterized protein</fullName>
    </submittedName>
</protein>
<organism evidence="2 9">
    <name type="scientific">Adineta steineri</name>
    <dbReference type="NCBI Taxonomy" id="433720"/>
    <lineage>
        <taxon>Eukaryota</taxon>
        <taxon>Metazoa</taxon>
        <taxon>Spiralia</taxon>
        <taxon>Gnathifera</taxon>
        <taxon>Rotifera</taxon>
        <taxon>Eurotatoria</taxon>
        <taxon>Bdelloidea</taxon>
        <taxon>Adinetida</taxon>
        <taxon>Adinetidae</taxon>
        <taxon>Adineta</taxon>
    </lineage>
</organism>
<dbReference type="Proteomes" id="UP000663881">
    <property type="component" value="Unassembled WGS sequence"/>
</dbReference>
<keyword evidence="1" id="KW-0472">Membrane</keyword>
<dbReference type="EMBL" id="CAJNOI010000075">
    <property type="protein sequence ID" value="CAF1009090.1"/>
    <property type="molecule type" value="Genomic_DNA"/>
</dbReference>
<dbReference type="Proteomes" id="UP000663844">
    <property type="component" value="Unassembled WGS sequence"/>
</dbReference>
<keyword evidence="1" id="KW-1133">Transmembrane helix</keyword>